<keyword evidence="4" id="KW-0234">DNA repair</keyword>
<dbReference type="InterPro" id="IPR011084">
    <property type="entry name" value="DRMBL"/>
</dbReference>
<evidence type="ECO:0000259" key="7">
    <source>
        <dbReference type="Pfam" id="PF07522"/>
    </source>
</evidence>
<organism evidence="8 9">
    <name type="scientific">Sordaria macrospora</name>
    <dbReference type="NCBI Taxonomy" id="5147"/>
    <lineage>
        <taxon>Eukaryota</taxon>
        <taxon>Fungi</taxon>
        <taxon>Dikarya</taxon>
        <taxon>Ascomycota</taxon>
        <taxon>Pezizomycotina</taxon>
        <taxon>Sordariomycetes</taxon>
        <taxon>Sordariomycetidae</taxon>
        <taxon>Sordariales</taxon>
        <taxon>Sordariaceae</taxon>
        <taxon>Sordaria</taxon>
    </lineage>
</organism>
<reference evidence="8 9" key="1">
    <citation type="submission" date="2017-07" db="EMBL/GenBank/DDBJ databases">
        <title>Genome sequence of the Sordaria macrospora wild type strain R19027.</title>
        <authorList>
            <person name="Nowrousian M."/>
            <person name="Teichert I."/>
            <person name="Kueck U."/>
        </authorList>
    </citation>
    <scope>NUCLEOTIDE SEQUENCE [LARGE SCALE GENOMIC DNA]</scope>
    <source>
        <strain evidence="8 9">R19027</strain>
        <tissue evidence="8">Mycelium</tissue>
    </source>
</reference>
<keyword evidence="3" id="KW-0227">DNA damage</keyword>
<dbReference type="VEuPathDB" id="FungiDB:SMAC_00330"/>
<dbReference type="Gene3D" id="3.40.50.12650">
    <property type="match status" value="1"/>
</dbReference>
<dbReference type="Gene3D" id="3.60.15.10">
    <property type="entry name" value="Ribonuclease Z/Hydroxyacylglutathione hydrolase-like"/>
    <property type="match status" value="1"/>
</dbReference>
<dbReference type="SUPFAM" id="SSF56281">
    <property type="entry name" value="Metallo-hydrolase/oxidoreductase"/>
    <property type="match status" value="1"/>
</dbReference>
<keyword evidence="5" id="KW-0539">Nucleus</keyword>
<feature type="compositionally biased region" description="Basic and acidic residues" evidence="6">
    <location>
        <begin position="272"/>
        <end position="314"/>
    </location>
</feature>
<evidence type="ECO:0000256" key="1">
    <source>
        <dbReference type="ARBA" id="ARBA00004123"/>
    </source>
</evidence>
<evidence type="ECO:0000256" key="2">
    <source>
        <dbReference type="ARBA" id="ARBA00010304"/>
    </source>
</evidence>
<evidence type="ECO:0000256" key="4">
    <source>
        <dbReference type="ARBA" id="ARBA00023204"/>
    </source>
</evidence>
<dbReference type="GO" id="GO:0036297">
    <property type="term" value="P:interstrand cross-link repair"/>
    <property type="evidence" value="ECO:0007669"/>
    <property type="project" value="TreeGrafter"/>
</dbReference>
<dbReference type="CDD" id="cd16273">
    <property type="entry name" value="SNM1A-1C-like_MBL-fold"/>
    <property type="match status" value="1"/>
</dbReference>
<comment type="similarity">
    <text evidence="2">Belongs to the DNA repair metallo-beta-lactamase (DRMBL) family.</text>
</comment>
<evidence type="ECO:0000313" key="9">
    <source>
        <dbReference type="Proteomes" id="UP000433876"/>
    </source>
</evidence>
<evidence type="ECO:0000256" key="5">
    <source>
        <dbReference type="ARBA" id="ARBA00023242"/>
    </source>
</evidence>
<dbReference type="InterPro" id="IPR036866">
    <property type="entry name" value="RibonucZ/Hydroxyglut_hydro"/>
</dbReference>
<protein>
    <recommendedName>
        <fullName evidence="7">DNA repair metallo-beta-lactamase domain-containing protein</fullName>
    </recommendedName>
</protein>
<feature type="compositionally biased region" description="Acidic residues" evidence="6">
    <location>
        <begin position="201"/>
        <end position="211"/>
    </location>
</feature>
<proteinExistence type="inferred from homology"/>
<dbReference type="Pfam" id="PF07522">
    <property type="entry name" value="DRMBL"/>
    <property type="match status" value="1"/>
</dbReference>
<comment type="subcellular location">
    <subcellularLocation>
        <location evidence="1">Nucleus</location>
    </subcellularLocation>
</comment>
<dbReference type="PANTHER" id="PTHR23240">
    <property type="entry name" value="DNA CROSS-LINK REPAIR PROTEIN PSO2/SNM1-RELATED"/>
    <property type="match status" value="1"/>
</dbReference>
<sequence>MPPKTASGKLTSTSSKTPVKSARNRGYVTKTPISSKPKPKPNASILNYFTKKADETLFIGEGGVGLDGLEDDEEVVEGNGDANKVPERETVGEEEKATTKDAVVEEVKEVKEEKRFNEAGGPIKKRRVSSSSDAEEEPRPRGKKVKATADEVGVKKEVGKERRVGQKSEEEKTEEKHAVPQSSGAQSTNAVGKPRRGPFLDDSDEEDEDEVEAGKKSTSPTAKPVGLAGDEKRKKEEESADKTKPKPTMEDVTEKPRVPLLRQETSGARADNQTKQEEEPTKDDADHVDQDTQKDKKNHDNDLQGEELREKRYVQEQARLEQGFIGDDDFDEMLLDDAGFIDEIEDDDDLTFPTAGPDAITESCPICNASLAGVTSDQATAHVNACLDGNPTPLPAPTVPTITAKQQIPKAKDESQESGYMVNDTTMADLTEGSRRFASRAAIARPGQANPISLPGDDDDPSYGPDAKPKTNGGGSSAFSKLMSSHTEAAAWATAAAVETASRGMPAYKRTCPFYKIMPNFSICVDAFRYGAVQGCKAYFLSHFHSDHYMGLSASWVHGPIYCSKVTGSLVKTQLRTAAKYVVELEFGETVPVPQTGGAVMVTMIEANHCPGSSLFLFEKQVGKEGRTQRILHCGDFRACPAHVEHPLLKPETLDKVTGKTRQQKIDVCYLDTTYLNPRYSFPPQEDVIHACAEVCAKLDKGLKDGNEAEWERLLRVREGGGNLKEGKDVSQFFGYNSKRRKGDGGGIDASNPTPPEDKEHEEDTKTKPPSNAFTALTSSSSSFRKNRLLVVCGTYSIGKERICVAIAQALGSKIFASPSKIRITKQLGDAELFGLMTSDPREAQVHMQALGEIRADTLAEYLELHRSNGFSRIVGFRPSGWSYRPGSGSNNNNNNNNNSSSSYLPFPPDLDVGGGASVPVTATLPPSSLPTTHLLHGNRFRPRFFAKNVIPQRGSGKEAMCFGVPYSEHSSFRELALFLMALRVEKVVPTVNVGSEASRTRMKGWIDRWVGERRRGGLVRVLHEDGEKVKGQRFWDGKDGDGGGVYW</sequence>
<feature type="compositionally biased region" description="Basic and acidic residues" evidence="6">
    <location>
        <begin position="84"/>
        <end position="117"/>
    </location>
</feature>
<evidence type="ECO:0000256" key="3">
    <source>
        <dbReference type="ARBA" id="ARBA00022763"/>
    </source>
</evidence>
<feature type="compositionally biased region" description="Polar residues" evidence="6">
    <location>
        <begin position="180"/>
        <end position="190"/>
    </location>
</feature>
<feature type="region of interest" description="Disordered" evidence="6">
    <location>
        <begin position="1"/>
        <end position="43"/>
    </location>
</feature>
<dbReference type="GO" id="GO:0035312">
    <property type="term" value="F:5'-3' DNA exonuclease activity"/>
    <property type="evidence" value="ECO:0007669"/>
    <property type="project" value="TreeGrafter"/>
</dbReference>
<comment type="caution">
    <text evidence="8">The sequence shown here is derived from an EMBL/GenBank/DDBJ whole genome shotgun (WGS) entry which is preliminary data.</text>
</comment>
<feature type="region of interest" description="Disordered" evidence="6">
    <location>
        <begin position="887"/>
        <end position="907"/>
    </location>
</feature>
<feature type="compositionally biased region" description="Basic and acidic residues" evidence="6">
    <location>
        <begin position="756"/>
        <end position="767"/>
    </location>
</feature>
<name>A0A8S9A7I6_SORMA</name>
<feature type="compositionally biased region" description="Basic and acidic residues" evidence="6">
    <location>
        <begin position="229"/>
        <end position="257"/>
    </location>
</feature>
<accession>A0A8S9A7I6</accession>
<dbReference type="FunFam" id="3.60.15.10:FF:000038">
    <property type="entry name" value="DNA cross-link repair protein pso2/snm1"/>
    <property type="match status" value="1"/>
</dbReference>
<gene>
    <name evidence="8" type="ORF">SMACR_00330</name>
</gene>
<dbReference type="EMBL" id="NMPR01000001">
    <property type="protein sequence ID" value="KAA8636901.1"/>
    <property type="molecule type" value="Genomic_DNA"/>
</dbReference>
<feature type="compositionally biased region" description="Low complexity" evidence="6">
    <location>
        <begin position="887"/>
        <end position="903"/>
    </location>
</feature>
<dbReference type="GO" id="GO:0005634">
    <property type="term" value="C:nucleus"/>
    <property type="evidence" value="ECO:0007669"/>
    <property type="project" value="UniProtKB-SubCell"/>
</dbReference>
<dbReference type="Proteomes" id="UP000433876">
    <property type="component" value="Unassembled WGS sequence"/>
</dbReference>
<dbReference type="GO" id="GO:0006303">
    <property type="term" value="P:double-strand break repair via nonhomologous end joining"/>
    <property type="evidence" value="ECO:0007669"/>
    <property type="project" value="TreeGrafter"/>
</dbReference>
<dbReference type="AlphaFoldDB" id="A0A8S9A7I6"/>
<dbReference type="GO" id="GO:0003684">
    <property type="term" value="F:damaged DNA binding"/>
    <property type="evidence" value="ECO:0007669"/>
    <property type="project" value="TreeGrafter"/>
</dbReference>
<feature type="compositionally biased region" description="Polar residues" evidence="6">
    <location>
        <begin position="8"/>
        <end position="18"/>
    </location>
</feature>
<feature type="region of interest" description="Disordered" evidence="6">
    <location>
        <begin position="64"/>
        <end position="314"/>
    </location>
</feature>
<feature type="region of interest" description="Disordered" evidence="6">
    <location>
        <begin position="442"/>
        <end position="479"/>
    </location>
</feature>
<evidence type="ECO:0000313" key="8">
    <source>
        <dbReference type="EMBL" id="KAA8636901.1"/>
    </source>
</evidence>
<dbReference type="PANTHER" id="PTHR23240:SF6">
    <property type="entry name" value="DNA CROSS-LINK REPAIR 1A PROTEIN"/>
    <property type="match status" value="1"/>
</dbReference>
<feature type="domain" description="DNA repair metallo-beta-lactamase" evidence="7">
    <location>
        <begin position="836"/>
        <end position="995"/>
    </location>
</feature>
<feature type="compositionally biased region" description="Basic and acidic residues" evidence="6">
    <location>
        <begin position="147"/>
        <end position="178"/>
    </location>
</feature>
<feature type="region of interest" description="Disordered" evidence="6">
    <location>
        <begin position="735"/>
        <end position="777"/>
    </location>
</feature>
<evidence type="ECO:0000256" key="6">
    <source>
        <dbReference type="SAM" id="MobiDB-lite"/>
    </source>
</evidence>